<dbReference type="InterPro" id="IPR001509">
    <property type="entry name" value="Epimerase_deHydtase"/>
</dbReference>
<name>A0A7X6M9Y7_9ACTN</name>
<evidence type="ECO:0000259" key="1">
    <source>
        <dbReference type="Pfam" id="PF01370"/>
    </source>
</evidence>
<dbReference type="InterPro" id="IPR036291">
    <property type="entry name" value="NAD(P)-bd_dom_sf"/>
</dbReference>
<keyword evidence="3" id="KW-1185">Reference proteome</keyword>
<dbReference type="InterPro" id="IPR051604">
    <property type="entry name" value="Ergot_Alk_Oxidoreductase"/>
</dbReference>
<reference evidence="2 3" key="1">
    <citation type="submission" date="2020-04" db="EMBL/GenBank/DDBJ databases">
        <title>MicrobeNet Type strains.</title>
        <authorList>
            <person name="Nicholson A.C."/>
        </authorList>
    </citation>
    <scope>NUCLEOTIDE SEQUENCE [LARGE SCALE GENOMIC DNA]</scope>
    <source>
        <strain evidence="2 3">ATCC 23612</strain>
    </source>
</reference>
<gene>
    <name evidence="2" type="ORF">HGB44_00660</name>
</gene>
<dbReference type="PANTHER" id="PTHR43162">
    <property type="match status" value="1"/>
</dbReference>
<protein>
    <submittedName>
        <fullName evidence="2">NAD-dependent epimerase/dehydratase family protein</fullName>
    </submittedName>
</protein>
<dbReference type="EMBL" id="JAAXPG010000001">
    <property type="protein sequence ID" value="NKY96193.1"/>
    <property type="molecule type" value="Genomic_DNA"/>
</dbReference>
<comment type="caution">
    <text evidence="2">The sequence shown here is derived from an EMBL/GenBank/DDBJ whole genome shotgun (WGS) entry which is preliminary data.</text>
</comment>
<organism evidence="2 3">
    <name type="scientific">Nocardiopsis alborubida</name>
    <dbReference type="NCBI Taxonomy" id="146802"/>
    <lineage>
        <taxon>Bacteria</taxon>
        <taxon>Bacillati</taxon>
        <taxon>Actinomycetota</taxon>
        <taxon>Actinomycetes</taxon>
        <taxon>Streptosporangiales</taxon>
        <taxon>Nocardiopsidaceae</taxon>
        <taxon>Nocardiopsis</taxon>
    </lineage>
</organism>
<proteinExistence type="predicted"/>
<dbReference type="AlphaFoldDB" id="A0A7X6M9Y7"/>
<feature type="domain" description="NAD-dependent epimerase/dehydratase" evidence="1">
    <location>
        <begin position="4"/>
        <end position="56"/>
    </location>
</feature>
<dbReference type="SUPFAM" id="SSF51735">
    <property type="entry name" value="NAD(P)-binding Rossmann-fold domains"/>
    <property type="match status" value="1"/>
</dbReference>
<accession>A0A7X6M9Y7</accession>
<dbReference type="RefSeq" id="WP_061081597.1">
    <property type="nucleotide sequence ID" value="NZ_JAAXPG010000001.1"/>
</dbReference>
<dbReference type="Proteomes" id="UP000553209">
    <property type="component" value="Unassembled WGS sequence"/>
</dbReference>
<dbReference type="Gene3D" id="3.90.25.10">
    <property type="entry name" value="UDP-galactose 4-epimerase, domain 1"/>
    <property type="match status" value="1"/>
</dbReference>
<dbReference type="Gene3D" id="3.40.50.720">
    <property type="entry name" value="NAD(P)-binding Rossmann-like Domain"/>
    <property type="match status" value="1"/>
</dbReference>
<sequence length="270" mass="29580">MSTLVTGATGMVGRRVLTQLRSRGLPATGASRTSKTRLDWTDTSNWDEVLDGVKNVFVVTPVGSALGNRVAGFLERAAAAGAVNAVVLTAMGNEYAPSDSDQRVAELRAKDLFGRWTVLRSNWLFQDFTEGMFAGLARSRNGRLELPVKKRTEVSFVDARDVADAAVAALLGDHSGREYTLTGPQPLTFREVVKRTRGTESPVWRFKAVDEAGFYFRAADRGWNDRFIDTLNERFAAAVRGRAAEVTGDVRAALNRDPIPLGRFVREATL</sequence>
<dbReference type="Pfam" id="PF01370">
    <property type="entry name" value="Epimerase"/>
    <property type="match status" value="1"/>
</dbReference>
<dbReference type="PANTHER" id="PTHR43162:SF1">
    <property type="entry name" value="PRESTALK A DIFFERENTIATION PROTEIN A"/>
    <property type="match status" value="1"/>
</dbReference>
<evidence type="ECO:0000313" key="3">
    <source>
        <dbReference type="Proteomes" id="UP000553209"/>
    </source>
</evidence>
<evidence type="ECO:0000313" key="2">
    <source>
        <dbReference type="EMBL" id="NKY96193.1"/>
    </source>
</evidence>